<dbReference type="PANTHER" id="PTHR37693:SF1">
    <property type="entry name" value="INTEGRAL MEMBRANE PROTEIN"/>
    <property type="match status" value="1"/>
</dbReference>
<evidence type="ECO:0000256" key="5">
    <source>
        <dbReference type="ARBA" id="ARBA00023136"/>
    </source>
</evidence>
<protein>
    <recommendedName>
        <fullName evidence="6">Phosphatidylglycerol lysyltransferase</fullName>
        <ecNumber evidence="6">2.3.2.3</ecNumber>
    </recommendedName>
    <alternativeName>
        <fullName evidence="6">Lysylphosphatidylglycerol synthase</fullName>
    </alternativeName>
</protein>
<dbReference type="GO" id="GO:0005886">
    <property type="term" value="C:plasma membrane"/>
    <property type="evidence" value="ECO:0007669"/>
    <property type="project" value="UniProtKB-SubCell"/>
</dbReference>
<evidence type="ECO:0000256" key="3">
    <source>
        <dbReference type="ARBA" id="ARBA00022692"/>
    </source>
</evidence>
<keyword evidence="5 6" id="KW-0472">Membrane</keyword>
<evidence type="ECO:0000313" key="7">
    <source>
        <dbReference type="EMBL" id="SJZ76505.1"/>
    </source>
</evidence>
<feature type="transmembrane region" description="Helical" evidence="6">
    <location>
        <begin position="265"/>
        <end position="285"/>
    </location>
</feature>
<dbReference type="EC" id="2.3.2.3" evidence="6"/>
<dbReference type="EMBL" id="FUWY01000004">
    <property type="protein sequence ID" value="SJZ76505.1"/>
    <property type="molecule type" value="Genomic_DNA"/>
</dbReference>
<feature type="transmembrane region" description="Helical" evidence="6">
    <location>
        <begin position="297"/>
        <end position="315"/>
    </location>
</feature>
<feature type="transmembrane region" description="Helical" evidence="6">
    <location>
        <begin position="158"/>
        <end position="179"/>
    </location>
</feature>
<keyword evidence="6" id="KW-0046">Antibiotic resistance</keyword>
<feature type="transmembrane region" description="Helical" evidence="6">
    <location>
        <begin position="88"/>
        <end position="111"/>
    </location>
</feature>
<dbReference type="AlphaFoldDB" id="A0A1T4NBL9"/>
<dbReference type="GO" id="GO:0050071">
    <property type="term" value="F:phosphatidylglycerol lysyltransferase activity"/>
    <property type="evidence" value="ECO:0007669"/>
    <property type="project" value="UniProtKB-EC"/>
</dbReference>
<dbReference type="OrthoDB" id="9810654at2"/>
<comment type="similarity">
    <text evidence="6">Belongs to the LPG synthase family.</text>
</comment>
<dbReference type="GO" id="GO:0006629">
    <property type="term" value="P:lipid metabolic process"/>
    <property type="evidence" value="ECO:0007669"/>
    <property type="project" value="UniProtKB-KW"/>
</dbReference>
<sequence>MKTWKKIVKSYAFNIALVVGFTGFVLWLTLKDNYQEILAMIRGANVGWLLVIPALAILYQVIIGWILKRLTLLSNPKYKLSQGVVNAFVASFFHGVTPSASGGQFAQIYIFKKQGVRVSDSASILWMDFIIYQSTMVASVFILILLRFTYFYAHYSQFFLLVLVGFMINGAIIIGLWALVTFPKVYTWLSTKGILIGVKLHIVKDREKALANLDIQLERFASETKKLKGHRKTIILVILANFVRLFVYYIIPYFCALALNIPVDANLILDILALSSFVSMINCFIPIPGASGGTEATFILMFSTIFGSVGASSIMILWRFITYYFVMILGGLTFIYAKAKPDLVD</sequence>
<evidence type="ECO:0000256" key="4">
    <source>
        <dbReference type="ARBA" id="ARBA00022989"/>
    </source>
</evidence>
<feature type="transmembrane region" description="Helical" evidence="6">
    <location>
        <begin position="46"/>
        <end position="67"/>
    </location>
</feature>
<comment type="catalytic activity">
    <reaction evidence="6">
        <text>L-lysyl-tRNA(Lys) + a 1,2-diacyl-sn-glycero-3-phospho-(1'-sn-glycerol) = a 1,2-diacyl-sn-glycero-3-phospho-1'-(3'-O-L-lysyl)-sn-glycerol + tRNA(Lys)</text>
        <dbReference type="Rhea" id="RHEA:10668"/>
        <dbReference type="Rhea" id="RHEA-COMP:9696"/>
        <dbReference type="Rhea" id="RHEA-COMP:9697"/>
        <dbReference type="ChEBI" id="CHEBI:64716"/>
        <dbReference type="ChEBI" id="CHEBI:75792"/>
        <dbReference type="ChEBI" id="CHEBI:78442"/>
        <dbReference type="ChEBI" id="CHEBI:78529"/>
        <dbReference type="EC" id="2.3.2.3"/>
    </reaction>
</comment>
<dbReference type="GO" id="GO:0046677">
    <property type="term" value="P:response to antibiotic"/>
    <property type="evidence" value="ECO:0007669"/>
    <property type="project" value="UniProtKB-KW"/>
</dbReference>
<evidence type="ECO:0000256" key="1">
    <source>
        <dbReference type="ARBA" id="ARBA00004651"/>
    </source>
</evidence>
<evidence type="ECO:0000256" key="2">
    <source>
        <dbReference type="ARBA" id="ARBA00022475"/>
    </source>
</evidence>
<feature type="transmembrane region" description="Helical" evidence="6">
    <location>
        <begin position="234"/>
        <end position="259"/>
    </location>
</feature>
<dbReference type="Proteomes" id="UP000243297">
    <property type="component" value="Unassembled WGS sequence"/>
</dbReference>
<dbReference type="InterPro" id="IPR022791">
    <property type="entry name" value="L-PG_synthase/AglD"/>
</dbReference>
<evidence type="ECO:0000256" key="6">
    <source>
        <dbReference type="RuleBase" id="RU363042"/>
    </source>
</evidence>
<organism evidence="7 8">
    <name type="scientific">Anaerorhabdus furcosa</name>
    <dbReference type="NCBI Taxonomy" id="118967"/>
    <lineage>
        <taxon>Bacteria</taxon>
        <taxon>Bacillati</taxon>
        <taxon>Bacillota</taxon>
        <taxon>Erysipelotrichia</taxon>
        <taxon>Erysipelotrichales</taxon>
        <taxon>Erysipelotrichaceae</taxon>
        <taxon>Anaerorhabdus</taxon>
    </lineage>
</organism>
<feature type="transmembrane region" description="Helical" evidence="6">
    <location>
        <begin position="123"/>
        <end position="146"/>
    </location>
</feature>
<keyword evidence="6" id="KW-0808">Transferase</keyword>
<name>A0A1T4NBL9_9FIRM</name>
<keyword evidence="4 6" id="KW-1133">Transmembrane helix</keyword>
<dbReference type="RefSeq" id="WP_078711957.1">
    <property type="nucleotide sequence ID" value="NZ_FUWY01000004.1"/>
</dbReference>
<keyword evidence="3 6" id="KW-0812">Transmembrane</keyword>
<dbReference type="NCBIfam" id="TIGR00374">
    <property type="entry name" value="flippase-like domain"/>
    <property type="match status" value="1"/>
</dbReference>
<comment type="function">
    <text evidence="6">Catalyzes the transfer of a lysyl group from L-lysyl-tRNA(Lys) to membrane-bound phosphatidylglycerol (PG), which produces lysylphosphatidylglycerol (LPG), a major component of the bacterial membrane with a positive net charge. LPG synthesis contributes to bacterial virulence as it is involved in the resistance mechanism against cationic antimicrobial peptides (CAMP) produces by the host's immune system (defensins, cathelicidins) and by the competing microorganisms.</text>
</comment>
<dbReference type="Pfam" id="PF03706">
    <property type="entry name" value="LPG_synthase_TM"/>
    <property type="match status" value="1"/>
</dbReference>
<feature type="transmembrane region" description="Helical" evidence="6">
    <location>
        <begin position="321"/>
        <end position="339"/>
    </location>
</feature>
<reference evidence="8" key="1">
    <citation type="submission" date="2017-02" db="EMBL/GenBank/DDBJ databases">
        <authorList>
            <person name="Varghese N."/>
            <person name="Submissions S."/>
        </authorList>
    </citation>
    <scope>NUCLEOTIDE SEQUENCE [LARGE SCALE GENOMIC DNA]</scope>
    <source>
        <strain evidence="8">ATCC 25662</strain>
    </source>
</reference>
<gene>
    <name evidence="6" type="primary">mprF</name>
    <name evidence="7" type="ORF">SAMN02745191_1558</name>
</gene>
<feature type="transmembrane region" description="Helical" evidence="6">
    <location>
        <begin position="12"/>
        <end position="30"/>
    </location>
</feature>
<keyword evidence="2" id="KW-1003">Cell membrane</keyword>
<accession>A0A1T4NBL9</accession>
<proteinExistence type="inferred from homology"/>
<dbReference type="STRING" id="118967.SAMN02745191_1558"/>
<comment type="subcellular location">
    <subcellularLocation>
        <location evidence="1 6">Cell membrane</location>
        <topology evidence="1 6">Multi-pass membrane protein</topology>
    </subcellularLocation>
</comment>
<keyword evidence="6" id="KW-0443">Lipid metabolism</keyword>
<evidence type="ECO:0000313" key="8">
    <source>
        <dbReference type="Proteomes" id="UP000243297"/>
    </source>
</evidence>
<keyword evidence="8" id="KW-1185">Reference proteome</keyword>
<dbReference type="PANTHER" id="PTHR37693">
    <property type="entry name" value="PHOSPHATIDYLGLYCEROL LYSYLTRANSFERASE"/>
    <property type="match status" value="1"/>
</dbReference>